<dbReference type="GO" id="GO:0003677">
    <property type="term" value="F:DNA binding"/>
    <property type="evidence" value="ECO:0007669"/>
    <property type="project" value="UniProtKB-KW"/>
</dbReference>
<dbReference type="SUPFAM" id="SSF110849">
    <property type="entry name" value="ParB/Sulfiredoxin"/>
    <property type="match status" value="1"/>
</dbReference>
<evidence type="ECO:0000313" key="6">
    <source>
        <dbReference type="Proteomes" id="UP000035337"/>
    </source>
</evidence>
<name>A0A0G3WM22_9BACT</name>
<dbReference type="Pfam" id="PF02195">
    <property type="entry name" value="ParB_N"/>
    <property type="match status" value="1"/>
</dbReference>
<dbReference type="FunFam" id="3.90.1530.30:FF:000001">
    <property type="entry name" value="Chromosome partitioning protein ParB"/>
    <property type="match status" value="1"/>
</dbReference>
<dbReference type="RefSeq" id="WP_052571105.1">
    <property type="nucleotide sequence ID" value="NZ_CP009498.1"/>
</dbReference>
<keyword evidence="2" id="KW-0159">Chromosome partition</keyword>
<dbReference type="InterPro" id="IPR003115">
    <property type="entry name" value="ParB_N"/>
</dbReference>
<dbReference type="PANTHER" id="PTHR33375">
    <property type="entry name" value="CHROMOSOME-PARTITIONING PROTEIN PARB-RELATED"/>
    <property type="match status" value="1"/>
</dbReference>
<dbReference type="CDD" id="cd16393">
    <property type="entry name" value="SPO0J_N"/>
    <property type="match status" value="1"/>
</dbReference>
<dbReference type="Pfam" id="PF17762">
    <property type="entry name" value="HTH_ParB"/>
    <property type="match status" value="1"/>
</dbReference>
<dbReference type="InterPro" id="IPR057240">
    <property type="entry name" value="ParB_dimer_C"/>
</dbReference>
<dbReference type="Gene3D" id="3.90.1530.30">
    <property type="match status" value="1"/>
</dbReference>
<dbReference type="Proteomes" id="UP000035337">
    <property type="component" value="Chromosome"/>
</dbReference>
<feature type="domain" description="ParB-like N-terminal" evidence="4">
    <location>
        <begin position="29"/>
        <end position="121"/>
    </location>
</feature>
<dbReference type="KEGG" id="epo:Epro_1125"/>
<keyword evidence="6" id="KW-1185">Reference proteome</keyword>
<dbReference type="InterPro" id="IPR004437">
    <property type="entry name" value="ParB/RepB/Spo0J"/>
</dbReference>
<dbReference type="Pfam" id="PF23552">
    <property type="entry name" value="ParB_C"/>
    <property type="match status" value="1"/>
</dbReference>
<dbReference type="OrthoDB" id="9802051at2"/>
<dbReference type="GO" id="GO:0005694">
    <property type="term" value="C:chromosome"/>
    <property type="evidence" value="ECO:0007669"/>
    <property type="project" value="TreeGrafter"/>
</dbReference>
<dbReference type="InterPro" id="IPR041468">
    <property type="entry name" value="HTH_ParB/Spo0J"/>
</dbReference>
<dbReference type="GO" id="GO:0007059">
    <property type="term" value="P:chromosome segregation"/>
    <property type="evidence" value="ECO:0007669"/>
    <property type="project" value="UniProtKB-KW"/>
</dbReference>
<dbReference type="SMART" id="SM00470">
    <property type="entry name" value="ParB"/>
    <property type="match status" value="1"/>
</dbReference>
<dbReference type="Gene3D" id="1.10.10.2830">
    <property type="match status" value="1"/>
</dbReference>
<dbReference type="FunFam" id="1.10.10.2830:FF:000001">
    <property type="entry name" value="Chromosome partitioning protein ParB"/>
    <property type="match status" value="1"/>
</dbReference>
<dbReference type="InterPro" id="IPR036086">
    <property type="entry name" value="ParB/Sulfiredoxin_sf"/>
</dbReference>
<dbReference type="SUPFAM" id="SSF109709">
    <property type="entry name" value="KorB DNA-binding domain-like"/>
    <property type="match status" value="1"/>
</dbReference>
<protein>
    <submittedName>
        <fullName evidence="5">Site-specific DNA-binding protein</fullName>
    </submittedName>
</protein>
<dbReference type="NCBIfam" id="TIGR00180">
    <property type="entry name" value="parB_part"/>
    <property type="match status" value="1"/>
</dbReference>
<dbReference type="GO" id="GO:0045881">
    <property type="term" value="P:positive regulation of sporulation resulting in formation of a cellular spore"/>
    <property type="evidence" value="ECO:0007669"/>
    <property type="project" value="TreeGrafter"/>
</dbReference>
<evidence type="ECO:0000259" key="4">
    <source>
        <dbReference type="SMART" id="SM00470"/>
    </source>
</evidence>
<dbReference type="PANTHER" id="PTHR33375:SF1">
    <property type="entry name" value="CHROMOSOME-PARTITIONING PROTEIN PARB-RELATED"/>
    <property type="match status" value="1"/>
</dbReference>
<dbReference type="PATRIC" id="fig|1408281.3.peg.1159"/>
<sequence>MQKKALGRGLESLIPGIGGPKTSTGETVITIPLNKIKPNRFQPRKKFDNAKLQELADSINKHGLAQPILVAASIAPGEYEIIAGERRFRASKLAGKKDIKAIVKNAADDQQRFDLALIENIQRENLDPVEEARAFKRLIEEFNHTHEQIAATVGKERSVISNSLRLLTLPDDVQAMISEGKISAGHGRMLAGIEDANQLRALVEQIINEKLSVRAVESLVSELKPATGKKAKSSKKQEIEIVNLQEELQRKLGTKVIISGNSKKGKIEIRYYSLADLERIANELKIIL</sequence>
<dbReference type="EMBL" id="CP009498">
    <property type="protein sequence ID" value="AKL98504.1"/>
    <property type="molecule type" value="Genomic_DNA"/>
</dbReference>
<dbReference type="STRING" id="1408281.Epro_1125"/>
<keyword evidence="3 5" id="KW-0238">DNA-binding</keyword>
<dbReference type="InterPro" id="IPR050336">
    <property type="entry name" value="Chromosome_partition/occlusion"/>
</dbReference>
<organism evidence="5 6">
    <name type="scientific">Endomicrobium proavitum</name>
    <dbReference type="NCBI Taxonomy" id="1408281"/>
    <lineage>
        <taxon>Bacteria</taxon>
        <taxon>Pseudomonadati</taxon>
        <taxon>Elusimicrobiota</taxon>
        <taxon>Endomicrobiia</taxon>
        <taxon>Endomicrobiales</taxon>
        <taxon>Endomicrobiaceae</taxon>
        <taxon>Endomicrobium</taxon>
    </lineage>
</organism>
<comment type="similarity">
    <text evidence="1">Belongs to the ParB family.</text>
</comment>
<evidence type="ECO:0000256" key="2">
    <source>
        <dbReference type="ARBA" id="ARBA00022829"/>
    </source>
</evidence>
<dbReference type="AlphaFoldDB" id="A0A0G3WM22"/>
<reference evidence="5 6" key="1">
    <citation type="submission" date="2014-09" db="EMBL/GenBank/DDBJ databases">
        <title>Complete genome sequence of Endomicrobium proavitum.</title>
        <authorList>
            <person name="Zheng H."/>
        </authorList>
    </citation>
    <scope>NUCLEOTIDE SEQUENCE [LARGE SCALE GENOMIC DNA]</scope>
    <source>
        <strain evidence="5 6">Rsa215</strain>
    </source>
</reference>
<evidence type="ECO:0000256" key="1">
    <source>
        <dbReference type="ARBA" id="ARBA00006295"/>
    </source>
</evidence>
<proteinExistence type="inferred from homology"/>
<accession>A0A0G3WM22</accession>
<evidence type="ECO:0000313" key="5">
    <source>
        <dbReference type="EMBL" id="AKL98504.1"/>
    </source>
</evidence>
<evidence type="ECO:0000256" key="3">
    <source>
        <dbReference type="ARBA" id="ARBA00023125"/>
    </source>
</evidence>
<gene>
    <name evidence="5" type="primary">parB</name>
    <name evidence="5" type="ORF">Epro_1125</name>
</gene>